<sequence>MQQGDDADLEGPGDWADLLQPRKAVEASEPLRVGFSIIGEPTLVPSTGIAVGTEPSLDAAVQSDGPLLDEEALSVLSARDAARVTGFLRGLRDTRAAFDATTVEALLRLLRSLPAPDGPRVVLNAIRQDQPVLFDRLHESMRRTQQRMGSGPQPPGY</sequence>
<reference evidence="1" key="1">
    <citation type="submission" date="2021-02" db="EMBL/GenBank/DDBJ databases">
        <authorList>
            <person name="Dougan E. K."/>
            <person name="Rhodes N."/>
            <person name="Thang M."/>
            <person name="Chan C."/>
        </authorList>
    </citation>
    <scope>NUCLEOTIDE SEQUENCE</scope>
</reference>
<proteinExistence type="predicted"/>
<comment type="caution">
    <text evidence="1">The sequence shown here is derived from an EMBL/GenBank/DDBJ whole genome shotgun (WGS) entry which is preliminary data.</text>
</comment>
<organism evidence="1 2">
    <name type="scientific">Symbiodinium natans</name>
    <dbReference type="NCBI Taxonomy" id="878477"/>
    <lineage>
        <taxon>Eukaryota</taxon>
        <taxon>Sar</taxon>
        <taxon>Alveolata</taxon>
        <taxon>Dinophyceae</taxon>
        <taxon>Suessiales</taxon>
        <taxon>Symbiodiniaceae</taxon>
        <taxon>Symbiodinium</taxon>
    </lineage>
</organism>
<dbReference type="AlphaFoldDB" id="A0A812J146"/>
<name>A0A812J146_9DINO</name>
<protein>
    <submittedName>
        <fullName evidence="1">Uncharacterized protein</fullName>
    </submittedName>
</protein>
<dbReference type="OrthoDB" id="10522833at2759"/>
<accession>A0A812J146</accession>
<gene>
    <name evidence="1" type="ORF">SNAT2548_LOCUS5190</name>
</gene>
<evidence type="ECO:0000313" key="1">
    <source>
        <dbReference type="EMBL" id="CAE7193016.1"/>
    </source>
</evidence>
<dbReference type="Proteomes" id="UP000604046">
    <property type="component" value="Unassembled WGS sequence"/>
</dbReference>
<dbReference type="EMBL" id="CAJNDS010000330">
    <property type="protein sequence ID" value="CAE7193016.1"/>
    <property type="molecule type" value="Genomic_DNA"/>
</dbReference>
<evidence type="ECO:0000313" key="2">
    <source>
        <dbReference type="Proteomes" id="UP000604046"/>
    </source>
</evidence>
<keyword evidence="2" id="KW-1185">Reference proteome</keyword>